<dbReference type="EMBL" id="CP043617">
    <property type="protein sequence ID" value="QFR48577.1"/>
    <property type="molecule type" value="Genomic_DNA"/>
</dbReference>
<dbReference type="InterPro" id="IPR000836">
    <property type="entry name" value="PRTase_dom"/>
</dbReference>
<dbReference type="PANTHER" id="PTHR47505">
    <property type="entry name" value="DNA UTILIZATION PROTEIN YHGH"/>
    <property type="match status" value="1"/>
</dbReference>
<evidence type="ECO:0000313" key="3">
    <source>
        <dbReference type="EMBL" id="QFR48577.1"/>
    </source>
</evidence>
<dbReference type="InterPro" id="IPR029057">
    <property type="entry name" value="PRTase-like"/>
</dbReference>
<accession>A0A5P8NYU0</accession>
<dbReference type="PANTHER" id="PTHR47505:SF1">
    <property type="entry name" value="DNA UTILIZATION PROTEIN YHGH"/>
    <property type="match status" value="1"/>
</dbReference>
<dbReference type="OrthoDB" id="5342812at2"/>
<dbReference type="KEGG" id="sulg:FJR48_02075"/>
<sequence length="190" mass="21863">MRCILCESLSFAHICKSCQKNFLKPQIYKRKIQNTQVISFYKYNDIKNLLHTKHTDAGYYIYNILAKNSFRKFAEEFEFSYPLYSIAIDDNSKSGYSHTAILNNQLKSTNIKPLFNKLQAKNDVSYSGKSKEYRLANPRNFELKNITMQEAILVDDIITTGSTLTQAINALKQKDINTVFCLTLADSSLK</sequence>
<keyword evidence="4" id="KW-1185">Reference proteome</keyword>
<evidence type="ECO:0000313" key="4">
    <source>
        <dbReference type="Proteomes" id="UP000326944"/>
    </source>
</evidence>
<comment type="similarity">
    <text evidence="1">Belongs to the ComF/GntX family.</text>
</comment>
<proteinExistence type="inferred from homology"/>
<name>A0A5P8NYU0_9BACT</name>
<protein>
    <submittedName>
        <fullName evidence="3">ComF family protein</fullName>
    </submittedName>
</protein>
<dbReference type="Pfam" id="PF24390">
    <property type="entry name" value="PRTase-CE"/>
    <property type="match status" value="1"/>
</dbReference>
<reference evidence="3 4" key="1">
    <citation type="submission" date="2019-09" db="EMBL/GenBank/DDBJ databases">
        <title>Sulfurimonas gotlandica sp. nov., a chemoautotrophic and psychrotolerant epsilonproteobacterium isolated from a pelagic redoxcline, and an emended description of the genus Sulfurimonas.</title>
        <authorList>
            <person name="Wang S."/>
            <person name="Jiang L."/>
            <person name="Shao S."/>
        </authorList>
    </citation>
    <scope>NUCLEOTIDE SEQUENCE [LARGE SCALE GENOMIC DNA]</scope>
    <source>
        <strain evidence="3 4">GYSZ_1</strain>
    </source>
</reference>
<organism evidence="3 4">
    <name type="scientific">Sulfurimonas lithotrophica</name>
    <dbReference type="NCBI Taxonomy" id="2590022"/>
    <lineage>
        <taxon>Bacteria</taxon>
        <taxon>Pseudomonadati</taxon>
        <taxon>Campylobacterota</taxon>
        <taxon>Epsilonproteobacteria</taxon>
        <taxon>Campylobacterales</taxon>
        <taxon>Sulfurimonadaceae</taxon>
        <taxon>Sulfurimonas</taxon>
    </lineage>
</organism>
<feature type="domain" description="PRTase-CE" evidence="2">
    <location>
        <begin position="39"/>
        <end position="178"/>
    </location>
</feature>
<gene>
    <name evidence="3" type="ORF">FJR48_02075</name>
</gene>
<evidence type="ECO:0000259" key="2">
    <source>
        <dbReference type="Pfam" id="PF24390"/>
    </source>
</evidence>
<evidence type="ECO:0000256" key="1">
    <source>
        <dbReference type="ARBA" id="ARBA00008007"/>
    </source>
</evidence>
<dbReference type="CDD" id="cd06223">
    <property type="entry name" value="PRTases_typeI"/>
    <property type="match status" value="1"/>
</dbReference>
<dbReference type="Proteomes" id="UP000326944">
    <property type="component" value="Chromosome"/>
</dbReference>
<dbReference type="InterPro" id="IPR051910">
    <property type="entry name" value="ComF/GntX_DNA_util-trans"/>
</dbReference>
<dbReference type="RefSeq" id="WP_152306520.1">
    <property type="nucleotide sequence ID" value="NZ_CP043617.1"/>
</dbReference>
<dbReference type="InterPro" id="IPR056920">
    <property type="entry name" value="PRTase-CE"/>
</dbReference>
<dbReference type="SUPFAM" id="SSF53271">
    <property type="entry name" value="PRTase-like"/>
    <property type="match status" value="1"/>
</dbReference>
<dbReference type="AlphaFoldDB" id="A0A5P8NYU0"/>
<dbReference type="Gene3D" id="3.40.50.2020">
    <property type="match status" value="1"/>
</dbReference>